<evidence type="ECO:0008006" key="4">
    <source>
        <dbReference type="Google" id="ProtNLM"/>
    </source>
</evidence>
<dbReference type="Proteomes" id="UP000069940">
    <property type="component" value="Unassembled WGS sequence"/>
</dbReference>
<dbReference type="RefSeq" id="XP_019547211.3">
    <property type="nucleotide sequence ID" value="XM_019691666.3"/>
</dbReference>
<feature type="signal peptide" evidence="1">
    <location>
        <begin position="1"/>
        <end position="20"/>
    </location>
</feature>
<keyword evidence="3" id="KW-1185">Reference proteome</keyword>
<organism evidence="2 3">
    <name type="scientific">Aedes albopictus</name>
    <name type="common">Asian tiger mosquito</name>
    <name type="synonym">Stegomyia albopicta</name>
    <dbReference type="NCBI Taxonomy" id="7160"/>
    <lineage>
        <taxon>Eukaryota</taxon>
        <taxon>Metazoa</taxon>
        <taxon>Ecdysozoa</taxon>
        <taxon>Arthropoda</taxon>
        <taxon>Hexapoda</taxon>
        <taxon>Insecta</taxon>
        <taxon>Pterygota</taxon>
        <taxon>Neoptera</taxon>
        <taxon>Endopterygota</taxon>
        <taxon>Diptera</taxon>
        <taxon>Nematocera</taxon>
        <taxon>Culicoidea</taxon>
        <taxon>Culicidae</taxon>
        <taxon>Culicinae</taxon>
        <taxon>Aedini</taxon>
        <taxon>Aedes</taxon>
        <taxon>Stegomyia</taxon>
    </lineage>
</organism>
<sequence length="510" mass="55668">MTSNWNFAVVLAGLVWCASADFGVSSIVLDSGLVGFNANQLRDSFNDVLSTSKRIPANLHSDVLRYGAGNVSALVLNMTEIGSKLANNLNKAAGERSVPIADVFGSLGTSVRDLEAFLLDSWPNILKYVNETLKNVTASEIDDALKEINKSLVDISQALNDLQLALNKALMAENAGTTTPVPGIIDISNSFAQRLSKTLEMFRDRVKVLNKAVDVTVKSIEVSNSFLDTINSNRRSVSDAFKTAESSLHSTVKNELSSITDKYLAAHKSFQQDYAEAVERLKIFTSNSTLNVLVDLTKEEYTKNYYQLYNRNSPDFAAFSDALNEISSNVSSVMNQTGQRFFDDLDSASSTVVDTIIARGSFATQCSNTFSSRITGPIFGFHFEATNCVTRERGRIPRITETVDRLLQLVQSSSKDFTADLGSCSRFGGFSINEMEYDQAKGCLESNLRETGKYNQIIAAQLDVIKTILTVEADASIFRASQCLEQTASEESALLEGVRTGIPSCMANGI</sequence>
<proteinExistence type="predicted"/>
<reference evidence="3" key="1">
    <citation type="journal article" date="2015" name="Proc. Natl. Acad. Sci. U.S.A.">
        <title>Genome sequence of the Asian Tiger mosquito, Aedes albopictus, reveals insights into its biology, genetics, and evolution.</title>
        <authorList>
            <person name="Chen X.G."/>
            <person name="Jiang X."/>
            <person name="Gu J."/>
            <person name="Xu M."/>
            <person name="Wu Y."/>
            <person name="Deng Y."/>
            <person name="Zhang C."/>
            <person name="Bonizzoni M."/>
            <person name="Dermauw W."/>
            <person name="Vontas J."/>
            <person name="Armbruster P."/>
            <person name="Huang X."/>
            <person name="Yang Y."/>
            <person name="Zhang H."/>
            <person name="He W."/>
            <person name="Peng H."/>
            <person name="Liu Y."/>
            <person name="Wu K."/>
            <person name="Chen J."/>
            <person name="Lirakis M."/>
            <person name="Topalis P."/>
            <person name="Van Leeuwen T."/>
            <person name="Hall A.B."/>
            <person name="Jiang X."/>
            <person name="Thorpe C."/>
            <person name="Mueller R.L."/>
            <person name="Sun C."/>
            <person name="Waterhouse R.M."/>
            <person name="Yan G."/>
            <person name="Tu Z.J."/>
            <person name="Fang X."/>
            <person name="James A.A."/>
        </authorList>
    </citation>
    <scope>NUCLEOTIDE SEQUENCE [LARGE SCALE GENOMIC DNA]</scope>
    <source>
        <strain evidence="3">Foshan</strain>
    </source>
</reference>
<evidence type="ECO:0000256" key="1">
    <source>
        <dbReference type="SAM" id="SignalP"/>
    </source>
</evidence>
<keyword evidence="1" id="KW-0732">Signal</keyword>
<dbReference type="GeneID" id="109417622"/>
<protein>
    <recommendedName>
        <fullName evidence="4">Secreted protein</fullName>
    </recommendedName>
</protein>
<evidence type="ECO:0000313" key="2">
    <source>
        <dbReference type="EnsemblMetazoa" id="AALFPA23_003668.P4217"/>
    </source>
</evidence>
<name>A0ABM1XX81_AEDAL</name>
<dbReference type="EnsemblMetazoa" id="AALFPA23_003668.R4217">
    <property type="protein sequence ID" value="AALFPA23_003668.P4217"/>
    <property type="gene ID" value="AALFPA23_003668"/>
</dbReference>
<feature type="chain" id="PRO_5045508278" description="Secreted protein" evidence="1">
    <location>
        <begin position="21"/>
        <end position="510"/>
    </location>
</feature>
<reference evidence="2" key="2">
    <citation type="submission" date="2025-05" db="UniProtKB">
        <authorList>
            <consortium name="EnsemblMetazoa"/>
        </authorList>
    </citation>
    <scope>IDENTIFICATION</scope>
    <source>
        <strain evidence="2">Foshan</strain>
    </source>
</reference>
<evidence type="ECO:0000313" key="3">
    <source>
        <dbReference type="Proteomes" id="UP000069940"/>
    </source>
</evidence>
<accession>A0ABM1XX81</accession>